<reference evidence="1" key="1">
    <citation type="submission" date="2021-02" db="EMBL/GenBank/DDBJ databases">
        <authorList>
            <person name="Nowell W R."/>
        </authorList>
    </citation>
    <scope>NUCLEOTIDE SEQUENCE</scope>
</reference>
<name>A0A815ZMX7_9BILA</name>
<organism evidence="1 3">
    <name type="scientific">Didymodactylos carnosus</name>
    <dbReference type="NCBI Taxonomy" id="1234261"/>
    <lineage>
        <taxon>Eukaryota</taxon>
        <taxon>Metazoa</taxon>
        <taxon>Spiralia</taxon>
        <taxon>Gnathifera</taxon>
        <taxon>Rotifera</taxon>
        <taxon>Eurotatoria</taxon>
        <taxon>Bdelloidea</taxon>
        <taxon>Philodinida</taxon>
        <taxon>Philodinidae</taxon>
        <taxon>Didymodactylos</taxon>
    </lineage>
</organism>
<evidence type="ECO:0000313" key="2">
    <source>
        <dbReference type="EMBL" id="CAF4456782.1"/>
    </source>
</evidence>
<evidence type="ECO:0000313" key="1">
    <source>
        <dbReference type="EMBL" id="CAF1586819.1"/>
    </source>
</evidence>
<proteinExistence type="predicted"/>
<gene>
    <name evidence="1" type="ORF">GPM918_LOCUS41474</name>
    <name evidence="2" type="ORF">SRO942_LOCUS42527</name>
</gene>
<comment type="caution">
    <text evidence="1">The sequence shown here is derived from an EMBL/GenBank/DDBJ whole genome shotgun (WGS) entry which is preliminary data.</text>
</comment>
<protein>
    <submittedName>
        <fullName evidence="1">Uncharacterized protein</fullName>
    </submittedName>
</protein>
<accession>A0A815ZMX7</accession>
<dbReference type="EMBL" id="CAJOBC010098821">
    <property type="protein sequence ID" value="CAF4456782.1"/>
    <property type="molecule type" value="Genomic_DNA"/>
</dbReference>
<dbReference type="Proteomes" id="UP000681722">
    <property type="component" value="Unassembled WGS sequence"/>
</dbReference>
<dbReference type="AlphaFoldDB" id="A0A815ZMX7"/>
<sequence length="122" mass="14271">EIINEFDQSSSMTIDSLCNLINKQVYYKSYISSNTSELDSDNGELSKYHAVNLLHEQTIEIQDIHPQKTAQHILNLMRLFAGRIKILKQLDILIPYKLRNLENYVSWTVDRNIETYKVDINP</sequence>
<evidence type="ECO:0000313" key="3">
    <source>
        <dbReference type="Proteomes" id="UP000663829"/>
    </source>
</evidence>
<dbReference type="EMBL" id="CAJNOQ010032757">
    <property type="protein sequence ID" value="CAF1586819.1"/>
    <property type="molecule type" value="Genomic_DNA"/>
</dbReference>
<keyword evidence="3" id="KW-1185">Reference proteome</keyword>
<feature type="non-terminal residue" evidence="1">
    <location>
        <position position="1"/>
    </location>
</feature>
<dbReference type="Proteomes" id="UP000663829">
    <property type="component" value="Unassembled WGS sequence"/>
</dbReference>